<keyword evidence="2" id="KW-1185">Reference proteome</keyword>
<keyword evidence="1" id="KW-0614">Plasmid</keyword>
<name>G7ZEY4_AZOL4</name>
<evidence type="ECO:0000313" key="2">
    <source>
        <dbReference type="Proteomes" id="UP000005667"/>
    </source>
</evidence>
<evidence type="ECO:0000313" key="1">
    <source>
        <dbReference type="EMBL" id="CBS89908.1"/>
    </source>
</evidence>
<organism evidence="1 2">
    <name type="scientific">Azospirillum lipoferum (strain 4B)</name>
    <dbReference type="NCBI Taxonomy" id="862719"/>
    <lineage>
        <taxon>Bacteria</taxon>
        <taxon>Pseudomonadati</taxon>
        <taxon>Pseudomonadota</taxon>
        <taxon>Alphaproteobacteria</taxon>
        <taxon>Rhodospirillales</taxon>
        <taxon>Azospirillaceae</taxon>
        <taxon>Azospirillum</taxon>
    </lineage>
</organism>
<protein>
    <submittedName>
        <fullName evidence="1">Uncharacterized protein</fullName>
    </submittedName>
</protein>
<dbReference type="AlphaFoldDB" id="G7ZEY4"/>
<reference evidence="2" key="1">
    <citation type="journal article" date="2011" name="PLoS Genet.">
        <title>Azospirillum genomes reveal transition of bacteria from aquatic to terrestrial environments.</title>
        <authorList>
            <person name="Wisniewski-Dye F."/>
            <person name="Borziak K."/>
            <person name="Khalsa-Moyers G."/>
            <person name="Alexandre G."/>
            <person name="Sukharnikov L.O."/>
            <person name="Wuichet K."/>
            <person name="Hurst G.B."/>
            <person name="McDonald W.H."/>
            <person name="Robertson J.S."/>
            <person name="Barbe V."/>
            <person name="Calteau A."/>
            <person name="Rouy Z."/>
            <person name="Mangenot S."/>
            <person name="Prigent-Combaret C."/>
            <person name="Normand P."/>
            <person name="Boyer M."/>
            <person name="Siguier P."/>
            <person name="Dessaux Y."/>
            <person name="Elmerich C."/>
            <person name="Condemine G."/>
            <person name="Krishnen G."/>
            <person name="Kennedy I."/>
            <person name="Paterson A.H."/>
            <person name="Gonzalez V."/>
            <person name="Mavingui P."/>
            <person name="Zhulin I.B."/>
        </authorList>
    </citation>
    <scope>NUCLEOTIDE SEQUENCE [LARGE SCALE GENOMIC DNA]</scope>
    <source>
        <strain evidence="2">4B</strain>
    </source>
</reference>
<geneLocation type="plasmid" evidence="1 2">
    <name>AZO_p3</name>
</geneLocation>
<gene>
    <name evidence="1" type="ordered locus">AZOLI_p30059</name>
</gene>
<dbReference type="HOGENOM" id="CLU_592707_0_0_5"/>
<dbReference type="Proteomes" id="UP000005667">
    <property type="component" value="Plasmid AZO_p3"/>
</dbReference>
<dbReference type="OrthoDB" id="7335474at2"/>
<dbReference type="EMBL" id="FQ311871">
    <property type="protein sequence ID" value="CBS89908.1"/>
    <property type="molecule type" value="Genomic_DNA"/>
</dbReference>
<sequence length="406" mass="44805">MRLRQLLAGGNRHAAGSIQLIGLSALRTELGDRWNSVKARVHDQTERLLDRHLAPSDVWLRADEANYLVVFATLDRQAGELVSGRIVAELHRLMLGSADTSRIAVRSIVTEIDGHMVVEVKSLDQLMASLLLQSAASPPSVTDAGEGRPAGAAVMSELEAFRPDICFRPVFDVSHKVLSTYVCHPDGATKRLLGALSNDEMRYEERMAEADVEVLRRSVEIYGELYQNSFRYMQNVTVGFSTLSVGRYRREYLSVCHEIPVHLRPFMVFVLRGVPPGVPYGRVAEITTILKSYCRAILVLIDDGAPNLAAFAQAGVRGLGVTIQPGEPETRAANRINSLGTHVRRHGMLFFVDGIRTAAMLRVAEDAGASYVAGPLIGGEIDVPEHMKHVTERELIQRSAKLTRRH</sequence>
<accession>G7ZEY4</accession>
<proteinExistence type="predicted"/>
<dbReference type="KEGG" id="ali:AZOLI_p30059"/>